<evidence type="ECO:0000313" key="1">
    <source>
        <dbReference type="EMBL" id="KAH7916968.1"/>
    </source>
</evidence>
<keyword evidence="2" id="KW-1185">Reference proteome</keyword>
<protein>
    <submittedName>
        <fullName evidence="1">Uncharacterized protein</fullName>
    </submittedName>
</protein>
<evidence type="ECO:0000313" key="2">
    <source>
        <dbReference type="Proteomes" id="UP000790709"/>
    </source>
</evidence>
<sequence>MVEKRDAEVMGAVDISSSLSLSESDASFRLAFFIWATIPFIPGNFVVFLSRLHTPKHLTSLNVLRHVHLDFIAVSPAGQDLTARWSESPYFLERLKLTNRTNI</sequence>
<proteinExistence type="predicted"/>
<dbReference type="EMBL" id="MU267399">
    <property type="protein sequence ID" value="KAH7916968.1"/>
    <property type="molecule type" value="Genomic_DNA"/>
</dbReference>
<reference evidence="1" key="1">
    <citation type="journal article" date="2021" name="New Phytol.">
        <title>Evolutionary innovations through gain and loss of genes in the ectomycorrhizal Boletales.</title>
        <authorList>
            <person name="Wu G."/>
            <person name="Miyauchi S."/>
            <person name="Morin E."/>
            <person name="Kuo A."/>
            <person name="Drula E."/>
            <person name="Varga T."/>
            <person name="Kohler A."/>
            <person name="Feng B."/>
            <person name="Cao Y."/>
            <person name="Lipzen A."/>
            <person name="Daum C."/>
            <person name="Hundley H."/>
            <person name="Pangilinan J."/>
            <person name="Johnson J."/>
            <person name="Barry K."/>
            <person name="LaButti K."/>
            <person name="Ng V."/>
            <person name="Ahrendt S."/>
            <person name="Min B."/>
            <person name="Choi I.G."/>
            <person name="Park H."/>
            <person name="Plett J.M."/>
            <person name="Magnuson J."/>
            <person name="Spatafora J.W."/>
            <person name="Nagy L.G."/>
            <person name="Henrissat B."/>
            <person name="Grigoriev I.V."/>
            <person name="Yang Z.L."/>
            <person name="Xu J."/>
            <person name="Martin F.M."/>
        </authorList>
    </citation>
    <scope>NUCLEOTIDE SEQUENCE</scope>
    <source>
        <strain evidence="1">KUC20120723A-06</strain>
    </source>
</reference>
<gene>
    <name evidence="1" type="ORF">BV22DRAFT_1135831</name>
</gene>
<accession>A0ACB8AVV2</accession>
<organism evidence="1 2">
    <name type="scientific">Leucogyrophana mollusca</name>
    <dbReference type="NCBI Taxonomy" id="85980"/>
    <lineage>
        <taxon>Eukaryota</taxon>
        <taxon>Fungi</taxon>
        <taxon>Dikarya</taxon>
        <taxon>Basidiomycota</taxon>
        <taxon>Agaricomycotina</taxon>
        <taxon>Agaricomycetes</taxon>
        <taxon>Agaricomycetidae</taxon>
        <taxon>Boletales</taxon>
        <taxon>Boletales incertae sedis</taxon>
        <taxon>Leucogyrophana</taxon>
    </lineage>
</organism>
<dbReference type="Proteomes" id="UP000790709">
    <property type="component" value="Unassembled WGS sequence"/>
</dbReference>
<name>A0ACB8AVV2_9AGAM</name>
<comment type="caution">
    <text evidence="1">The sequence shown here is derived from an EMBL/GenBank/DDBJ whole genome shotgun (WGS) entry which is preliminary data.</text>
</comment>